<evidence type="ECO:0000259" key="1">
    <source>
        <dbReference type="Pfam" id="PF07992"/>
    </source>
</evidence>
<dbReference type="InterPro" id="IPR015904">
    <property type="entry name" value="Sulphide_quinone_reductase"/>
</dbReference>
<dbReference type="Pfam" id="PF07992">
    <property type="entry name" value="Pyr_redox_2"/>
    <property type="match status" value="1"/>
</dbReference>
<evidence type="ECO:0000313" key="2">
    <source>
        <dbReference type="EMBL" id="OOF91789.1"/>
    </source>
</evidence>
<dbReference type="InterPro" id="IPR036188">
    <property type="entry name" value="FAD/NAD-bd_sf"/>
</dbReference>
<dbReference type="PANTHER" id="PTHR10632:SF2">
    <property type="entry name" value="SULFIDE:QUINONE OXIDOREDUCTASE, MITOCHONDRIAL"/>
    <property type="match status" value="1"/>
</dbReference>
<dbReference type="AlphaFoldDB" id="A0A1R3RBC6"/>
<dbReference type="Proteomes" id="UP000188318">
    <property type="component" value="Unassembled WGS sequence"/>
</dbReference>
<dbReference type="FunFam" id="3.50.50.60:FF:000203">
    <property type="entry name" value="Related to sulfide:quinone oxidoreductase, mitochondrial"/>
    <property type="match status" value="1"/>
</dbReference>
<dbReference type="PANTHER" id="PTHR10632">
    <property type="entry name" value="SULFIDE:QUINONE OXIDOREDUCTASE"/>
    <property type="match status" value="1"/>
</dbReference>
<proteinExistence type="predicted"/>
<dbReference type="EMBL" id="KV907509">
    <property type="protein sequence ID" value="OOF91789.1"/>
    <property type="molecule type" value="Genomic_DNA"/>
</dbReference>
<dbReference type="GO" id="GO:0005739">
    <property type="term" value="C:mitochondrion"/>
    <property type="evidence" value="ECO:0007669"/>
    <property type="project" value="TreeGrafter"/>
</dbReference>
<gene>
    <name evidence="2" type="ORF">ASPCADRAFT_210762</name>
</gene>
<accession>A0A1R3RBC6</accession>
<protein>
    <recommendedName>
        <fullName evidence="1">FAD/NAD(P)-binding domain-containing protein</fullName>
    </recommendedName>
</protein>
<dbReference type="VEuPathDB" id="FungiDB:ASPCADRAFT_210762"/>
<dbReference type="OMA" id="YKPAFMY"/>
<dbReference type="GO" id="GO:0071949">
    <property type="term" value="F:FAD binding"/>
    <property type="evidence" value="ECO:0007669"/>
    <property type="project" value="TreeGrafter"/>
</dbReference>
<dbReference type="SUPFAM" id="SSF51905">
    <property type="entry name" value="FAD/NAD(P)-binding domain"/>
    <property type="match status" value="2"/>
</dbReference>
<feature type="domain" description="FAD/NAD(P)-binding" evidence="1">
    <location>
        <begin position="40"/>
        <end position="154"/>
    </location>
</feature>
<dbReference type="OrthoDB" id="5376590at2759"/>
<reference evidence="3" key="1">
    <citation type="journal article" date="2017" name="Genome Biol.">
        <title>Comparative genomics reveals high biological diversity and specific adaptations in the industrially and medically important fungal genus Aspergillus.</title>
        <authorList>
            <person name="de Vries R.P."/>
            <person name="Riley R."/>
            <person name="Wiebenga A."/>
            <person name="Aguilar-Osorio G."/>
            <person name="Amillis S."/>
            <person name="Uchima C.A."/>
            <person name="Anderluh G."/>
            <person name="Asadollahi M."/>
            <person name="Askin M."/>
            <person name="Barry K."/>
            <person name="Battaglia E."/>
            <person name="Bayram O."/>
            <person name="Benocci T."/>
            <person name="Braus-Stromeyer S.A."/>
            <person name="Caldana C."/>
            <person name="Canovas D."/>
            <person name="Cerqueira G.C."/>
            <person name="Chen F."/>
            <person name="Chen W."/>
            <person name="Choi C."/>
            <person name="Clum A."/>
            <person name="Dos Santos R.A."/>
            <person name="Damasio A.R."/>
            <person name="Diallinas G."/>
            <person name="Emri T."/>
            <person name="Fekete E."/>
            <person name="Flipphi M."/>
            <person name="Freyberg S."/>
            <person name="Gallo A."/>
            <person name="Gournas C."/>
            <person name="Habgood R."/>
            <person name="Hainaut M."/>
            <person name="Harispe M.L."/>
            <person name="Henrissat B."/>
            <person name="Hilden K.S."/>
            <person name="Hope R."/>
            <person name="Hossain A."/>
            <person name="Karabika E."/>
            <person name="Karaffa L."/>
            <person name="Karanyi Z."/>
            <person name="Krasevec N."/>
            <person name="Kuo A."/>
            <person name="Kusch H."/>
            <person name="LaButti K."/>
            <person name="Lagendijk E.L."/>
            <person name="Lapidus A."/>
            <person name="Levasseur A."/>
            <person name="Lindquist E."/>
            <person name="Lipzen A."/>
            <person name="Logrieco A.F."/>
            <person name="MacCabe A."/>
            <person name="Maekelae M.R."/>
            <person name="Malavazi I."/>
            <person name="Melin P."/>
            <person name="Meyer V."/>
            <person name="Mielnichuk N."/>
            <person name="Miskei M."/>
            <person name="Molnar A.P."/>
            <person name="Mule G."/>
            <person name="Ngan C.Y."/>
            <person name="Orejas M."/>
            <person name="Orosz E."/>
            <person name="Ouedraogo J.P."/>
            <person name="Overkamp K.M."/>
            <person name="Park H.-S."/>
            <person name="Perrone G."/>
            <person name="Piumi F."/>
            <person name="Punt P.J."/>
            <person name="Ram A.F."/>
            <person name="Ramon A."/>
            <person name="Rauscher S."/>
            <person name="Record E."/>
            <person name="Riano-Pachon D.M."/>
            <person name="Robert V."/>
            <person name="Roehrig J."/>
            <person name="Ruller R."/>
            <person name="Salamov A."/>
            <person name="Salih N.S."/>
            <person name="Samson R.A."/>
            <person name="Sandor E."/>
            <person name="Sanguinetti M."/>
            <person name="Schuetze T."/>
            <person name="Sepcic K."/>
            <person name="Shelest E."/>
            <person name="Sherlock G."/>
            <person name="Sophianopoulou V."/>
            <person name="Squina F.M."/>
            <person name="Sun H."/>
            <person name="Susca A."/>
            <person name="Todd R.B."/>
            <person name="Tsang A."/>
            <person name="Unkles S.E."/>
            <person name="van de Wiele N."/>
            <person name="van Rossen-Uffink D."/>
            <person name="Oliveira J.V."/>
            <person name="Vesth T.C."/>
            <person name="Visser J."/>
            <person name="Yu J.-H."/>
            <person name="Zhou M."/>
            <person name="Andersen M.R."/>
            <person name="Archer D.B."/>
            <person name="Baker S.E."/>
            <person name="Benoit I."/>
            <person name="Brakhage A.A."/>
            <person name="Braus G.H."/>
            <person name="Fischer R."/>
            <person name="Frisvad J.C."/>
            <person name="Goldman G.H."/>
            <person name="Houbraken J."/>
            <person name="Oakley B."/>
            <person name="Pocsi I."/>
            <person name="Scazzocchio C."/>
            <person name="Seiboth B."/>
            <person name="vanKuyk P.A."/>
            <person name="Wortman J."/>
            <person name="Dyer P.S."/>
            <person name="Grigoriev I.V."/>
        </authorList>
    </citation>
    <scope>NUCLEOTIDE SEQUENCE [LARGE SCALE GENOMIC DNA]</scope>
    <source>
        <strain evidence="3">ITEM 5010</strain>
    </source>
</reference>
<name>A0A1R3RBC6_ASPC5</name>
<dbReference type="InterPro" id="IPR023753">
    <property type="entry name" value="FAD/NAD-binding_dom"/>
</dbReference>
<dbReference type="GO" id="GO:0070224">
    <property type="term" value="F:sulfide:quinone oxidoreductase activity"/>
    <property type="evidence" value="ECO:0007669"/>
    <property type="project" value="TreeGrafter"/>
</dbReference>
<keyword evidence="3" id="KW-1185">Reference proteome</keyword>
<organism evidence="2 3">
    <name type="scientific">Aspergillus carbonarius (strain ITEM 5010)</name>
    <dbReference type="NCBI Taxonomy" id="602072"/>
    <lineage>
        <taxon>Eukaryota</taxon>
        <taxon>Fungi</taxon>
        <taxon>Dikarya</taxon>
        <taxon>Ascomycota</taxon>
        <taxon>Pezizomycotina</taxon>
        <taxon>Eurotiomycetes</taxon>
        <taxon>Eurotiomycetidae</taxon>
        <taxon>Eurotiales</taxon>
        <taxon>Aspergillaceae</taxon>
        <taxon>Aspergillus</taxon>
        <taxon>Aspergillus subgen. Circumdati</taxon>
    </lineage>
</organism>
<dbReference type="STRING" id="602072.A0A1R3RBC6"/>
<evidence type="ECO:0000313" key="3">
    <source>
        <dbReference type="Proteomes" id="UP000188318"/>
    </source>
</evidence>
<dbReference type="Gene3D" id="3.50.50.60">
    <property type="entry name" value="FAD/NAD(P)-binding domain"/>
    <property type="match status" value="2"/>
</dbReference>
<dbReference type="GO" id="GO:0070221">
    <property type="term" value="P:sulfide oxidation, using sulfide:quinone oxidoreductase"/>
    <property type="evidence" value="ECO:0007669"/>
    <property type="project" value="TreeGrafter"/>
</dbReference>
<sequence length="448" mass="49488">MFRTSIKKAASAALRSCPHPVPKPQTFATVAPVISGQNHKVVVIGGGSAGLAISHQLLRSGRFTPQDIAVVDPAAWHHYQPGWTLVGGGLKTKEELRRPLHDLIHPNLKFYNEGVCTFSPEDNTVTLNNGNRVTYEQLVVVPGIQIQYDKIKGLPEALAASDSLVSSIYGYDTCDKVFRTIQQLRKGVALFTQPTGVVKCAGAPQKAMWLALDYWKRKGLYNVDRSQSSIQISFATGLPTMFGIPKYSTTLEALRQENSVEGLFQHDLVEIDGNTAVFAQPDRQQLVRKHFDLLHVVPKMGPHACVKNSVLANEAGFVDVDETTMRHTRYPNVWSAGDASSLPTSKTMAAVAAQAPVLVENLLRTMDGHDPSGKYDGYTSCPLVTQYGKVLLAEFQYGGVPKETFAMLGIDQAIPRRAFYYMKKHFFPWVYYKSMVKGTWGGSQGWLR</sequence>